<organism evidence="2 3">
    <name type="scientific">Aeromonas phage AS-yj</name>
    <dbReference type="NCBI Taxonomy" id="2026115"/>
    <lineage>
        <taxon>Viruses</taxon>
        <taxon>Duplodnaviria</taxon>
        <taxon>Heunggongvirae</taxon>
        <taxon>Uroviricota</taxon>
        <taxon>Caudoviricetes</taxon>
        <taxon>Pantevenvirales</taxon>
        <taxon>Straboviridae</taxon>
        <taxon>Emmerichvirinae</taxon>
        <taxon>Ceceduovirus</taxon>
        <taxon>Ceceduovirus aszj</taxon>
    </lineage>
</organism>
<dbReference type="Proteomes" id="UP000258444">
    <property type="component" value="Genome"/>
</dbReference>
<proteinExistence type="predicted"/>
<evidence type="ECO:0000313" key="3">
    <source>
        <dbReference type="Proteomes" id="UP000258444"/>
    </source>
</evidence>
<dbReference type="Pfam" id="PF10465">
    <property type="entry name" value="Inhibitor_I24"/>
    <property type="match status" value="1"/>
</dbReference>
<dbReference type="InterPro" id="IPR019506">
    <property type="entry name" value="Pept-inhibitor_PinA"/>
</dbReference>
<accession>A0A291LEI6</accession>
<feature type="coiled-coil region" evidence="1">
    <location>
        <begin position="77"/>
        <end position="124"/>
    </location>
</feature>
<evidence type="ECO:0000256" key="1">
    <source>
        <dbReference type="SAM" id="Coils"/>
    </source>
</evidence>
<sequence length="128" mass="15157">MLNQRYTVKKDFEDFHKEFPELVLGSSFTVTGTDGTGIISITMDSGTEYHIEQYPWFWCFYTEDMIEEYLVPVENLTEEEKNELMVANLKKKEKEMEEKKALLLANWEKEEKELIEALENHRKNKPGV</sequence>
<name>A0A291LEI6_9CAUD</name>
<reference evidence="2 3" key="1">
    <citation type="submission" date="2017-07" db="EMBL/GenBank/DDBJ databases">
        <title>In vitro design and evaluation of phage cocktails against multidrug-resistant Aeromonas salmonicida.</title>
        <authorList>
            <person name="Chen L."/>
            <person name="Yuan S."/>
            <person name="Ma Y."/>
        </authorList>
    </citation>
    <scope>NUCLEOTIDE SEQUENCE [LARGE SCALE GENOMIC DNA]</scope>
</reference>
<keyword evidence="1" id="KW-0175">Coiled coil</keyword>
<evidence type="ECO:0000313" key="2">
    <source>
        <dbReference type="EMBL" id="ATI17842.1"/>
    </source>
</evidence>
<dbReference type="EMBL" id="MF498774">
    <property type="protein sequence ID" value="ATI17842.1"/>
    <property type="molecule type" value="Genomic_DNA"/>
</dbReference>
<protein>
    <submittedName>
        <fullName evidence="2">Uncharacterized protein</fullName>
    </submittedName>
</protein>